<proteinExistence type="predicted"/>
<dbReference type="EMBL" id="KZ613526">
    <property type="protein sequence ID" value="PMD13877.1"/>
    <property type="molecule type" value="Genomic_DNA"/>
</dbReference>
<accession>A0A2J6PIM2</accession>
<dbReference type="Proteomes" id="UP000235672">
    <property type="component" value="Unassembled WGS sequence"/>
</dbReference>
<reference evidence="2 3" key="1">
    <citation type="submission" date="2016-05" db="EMBL/GenBank/DDBJ databases">
        <title>A degradative enzymes factory behind the ericoid mycorrhizal symbiosis.</title>
        <authorList>
            <consortium name="DOE Joint Genome Institute"/>
            <person name="Martino E."/>
            <person name="Morin E."/>
            <person name="Grelet G."/>
            <person name="Kuo A."/>
            <person name="Kohler A."/>
            <person name="Daghino S."/>
            <person name="Barry K."/>
            <person name="Choi C."/>
            <person name="Cichocki N."/>
            <person name="Clum A."/>
            <person name="Copeland A."/>
            <person name="Hainaut M."/>
            <person name="Haridas S."/>
            <person name="Labutti K."/>
            <person name="Lindquist E."/>
            <person name="Lipzen A."/>
            <person name="Khouja H.-R."/>
            <person name="Murat C."/>
            <person name="Ohm R."/>
            <person name="Olson A."/>
            <person name="Spatafora J."/>
            <person name="Veneault-Fourrey C."/>
            <person name="Henrissat B."/>
            <person name="Grigoriev I."/>
            <person name="Martin F."/>
            <person name="Perotto S."/>
        </authorList>
    </citation>
    <scope>NUCLEOTIDE SEQUENCE [LARGE SCALE GENOMIC DNA]</scope>
    <source>
        <strain evidence="2 3">UAMH 7357</strain>
    </source>
</reference>
<dbReference type="AlphaFoldDB" id="A0A2J6PIM2"/>
<gene>
    <name evidence="2" type="ORF">NA56DRAFT_736562</name>
</gene>
<evidence type="ECO:0000256" key="1">
    <source>
        <dbReference type="SAM" id="MobiDB-lite"/>
    </source>
</evidence>
<sequence>MYAAKDSMNLPVKKSRTPLPSSPTPNLLRPAGTKRHHGEGTDVRSTDFLNCSSNIEHSGKATAAAALEQGFIVRNAVNPQSALPNPSIDCEVKMSLETLQEQGNRCNSMEEERNSFSSFRLGELPELLEAMKFPTHIESKANLPLARTREEIQVDGEVGKISIVLYGADDKGRKKKKVKKSLQCPACQKPCSTRDELKNHVIEEEGCQLQILKPESNLSCFASVPSKEVRKSSTAARMRFGETTIEHAETYKNRDRRRKEARNQTQIHVDPVPREEDKLLTYSQNDQTSVGASTSLTTPRDEFTWPLENTKPLKNETYVKRSLLPSMWNDFPKTKRNTSASREDRAMSALQLDGHVFMLHLAEHAASLVLKRRQAEFIEAQAVFRRRQVEFIASQALLALGSRTAASAEVYSDEHADEGMLTD</sequence>
<organism evidence="2 3">
    <name type="scientific">Hyaloscypha hepaticicola</name>
    <dbReference type="NCBI Taxonomy" id="2082293"/>
    <lineage>
        <taxon>Eukaryota</taxon>
        <taxon>Fungi</taxon>
        <taxon>Dikarya</taxon>
        <taxon>Ascomycota</taxon>
        <taxon>Pezizomycotina</taxon>
        <taxon>Leotiomycetes</taxon>
        <taxon>Helotiales</taxon>
        <taxon>Hyaloscyphaceae</taxon>
        <taxon>Hyaloscypha</taxon>
    </lineage>
</organism>
<evidence type="ECO:0000313" key="2">
    <source>
        <dbReference type="EMBL" id="PMD13877.1"/>
    </source>
</evidence>
<name>A0A2J6PIM2_9HELO</name>
<evidence type="ECO:0000313" key="3">
    <source>
        <dbReference type="Proteomes" id="UP000235672"/>
    </source>
</evidence>
<feature type="region of interest" description="Disordered" evidence="1">
    <location>
        <begin position="1"/>
        <end position="45"/>
    </location>
</feature>
<keyword evidence="3" id="KW-1185">Reference proteome</keyword>
<protein>
    <submittedName>
        <fullName evidence="2">Uncharacterized protein</fullName>
    </submittedName>
</protein>